<dbReference type="PROSITE" id="PS50097">
    <property type="entry name" value="BTB"/>
    <property type="match status" value="1"/>
</dbReference>
<comment type="caution">
    <text evidence="2">The sequence shown here is derived from an EMBL/GenBank/DDBJ whole genome shotgun (WGS) entry which is preliminary data.</text>
</comment>
<dbReference type="AlphaFoldDB" id="A0A7C8I678"/>
<evidence type="ECO:0000259" key="1">
    <source>
        <dbReference type="PROSITE" id="PS50097"/>
    </source>
</evidence>
<dbReference type="OrthoDB" id="5275938at2759"/>
<dbReference type="Gene3D" id="3.30.710.10">
    <property type="entry name" value="Potassium Channel Kv1.1, Chain A"/>
    <property type="match status" value="1"/>
</dbReference>
<feature type="domain" description="BTB" evidence="1">
    <location>
        <begin position="13"/>
        <end position="88"/>
    </location>
</feature>
<evidence type="ECO:0000313" key="2">
    <source>
        <dbReference type="EMBL" id="KAF2871809.1"/>
    </source>
</evidence>
<accession>A0A7C8I678</accession>
<dbReference type="SUPFAM" id="SSF54695">
    <property type="entry name" value="POZ domain"/>
    <property type="match status" value="1"/>
</dbReference>
<reference evidence="2 3" key="1">
    <citation type="submission" date="2020-01" db="EMBL/GenBank/DDBJ databases">
        <authorList>
            <consortium name="DOE Joint Genome Institute"/>
            <person name="Haridas S."/>
            <person name="Albert R."/>
            <person name="Binder M."/>
            <person name="Bloem J."/>
            <person name="Labutti K."/>
            <person name="Salamov A."/>
            <person name="Andreopoulos B."/>
            <person name="Baker S.E."/>
            <person name="Barry K."/>
            <person name="Bills G."/>
            <person name="Bluhm B.H."/>
            <person name="Cannon C."/>
            <person name="Castanera R."/>
            <person name="Culley D.E."/>
            <person name="Daum C."/>
            <person name="Ezra D."/>
            <person name="Gonzalez J.B."/>
            <person name="Henrissat B."/>
            <person name="Kuo A."/>
            <person name="Liang C."/>
            <person name="Lipzen A."/>
            <person name="Lutzoni F."/>
            <person name="Magnuson J."/>
            <person name="Mondo S."/>
            <person name="Nolan M."/>
            <person name="Ohm R."/>
            <person name="Pangilinan J."/>
            <person name="Park H.-J.H."/>
            <person name="Ramirez L."/>
            <person name="Alfaro M."/>
            <person name="Sun H."/>
            <person name="Tritt A."/>
            <person name="Yoshinaga Y."/>
            <person name="Zwiers L.-H.L."/>
            <person name="Turgeon B.G."/>
            <person name="Goodwin S.B."/>
            <person name="Spatafora J.W."/>
            <person name="Crous P.W."/>
            <person name="Grigoriev I.V."/>
        </authorList>
    </citation>
    <scope>NUCLEOTIDE SEQUENCE [LARGE SCALE GENOMIC DNA]</scope>
    <source>
        <strain evidence="2 3">CBS 611.86</strain>
    </source>
</reference>
<proteinExistence type="predicted"/>
<name>A0A7C8I678_9PLEO</name>
<keyword evidence="3" id="KW-1185">Reference proteome</keyword>
<dbReference type="Proteomes" id="UP000481861">
    <property type="component" value="Unassembled WGS sequence"/>
</dbReference>
<sequence>MATDTSVPIAANGDVYLLVGPDSKRLRVSSQILRNASTYFSNLFGPNFAEGQNLSSGDPKEVPMPDDDARAVETICNIIHLQNDAVPLGLAPVEVFEIAVAADKFDCASAVKLASILWLKTSGTEVQVVSELAHLMGAAYILDNGDAFAEITLAMMMRHKESYLPLAEYLPNFVPCKVLFMLEERRNKLRVTMLQILYDTATDAGLGNDGSNCSCAWSGRHLLAHTKLLNEYNLQPRNIPDMTVAQVIEKMGNMHDPVVPQAREPCEYRWHSSPNYRASRGRSLKNELAEEGGLCIDCVKSGDKGVKMECRKKHEVQ</sequence>
<evidence type="ECO:0000313" key="3">
    <source>
        <dbReference type="Proteomes" id="UP000481861"/>
    </source>
</evidence>
<gene>
    <name evidence="2" type="ORF">BDV95DRAFT_493409</name>
</gene>
<dbReference type="EMBL" id="JAADJZ010000010">
    <property type="protein sequence ID" value="KAF2871809.1"/>
    <property type="molecule type" value="Genomic_DNA"/>
</dbReference>
<organism evidence="2 3">
    <name type="scientific">Massariosphaeria phaeospora</name>
    <dbReference type="NCBI Taxonomy" id="100035"/>
    <lineage>
        <taxon>Eukaryota</taxon>
        <taxon>Fungi</taxon>
        <taxon>Dikarya</taxon>
        <taxon>Ascomycota</taxon>
        <taxon>Pezizomycotina</taxon>
        <taxon>Dothideomycetes</taxon>
        <taxon>Pleosporomycetidae</taxon>
        <taxon>Pleosporales</taxon>
        <taxon>Pleosporales incertae sedis</taxon>
        <taxon>Massariosphaeria</taxon>
    </lineage>
</organism>
<protein>
    <recommendedName>
        <fullName evidence="1">BTB domain-containing protein</fullName>
    </recommendedName>
</protein>
<dbReference type="InterPro" id="IPR000210">
    <property type="entry name" value="BTB/POZ_dom"/>
</dbReference>
<dbReference type="InterPro" id="IPR011333">
    <property type="entry name" value="SKP1/BTB/POZ_sf"/>
</dbReference>